<sequence>MMPFHFNSIYKTVRASTIVLFIGILSIIVQLVSAELELDASVGLVECVQCVQLWRTASQRDTRVCGPHAKTCKGNACFMRQCKHCPVYQYMSGCVDLTPWQIADLEVSDSSLRQNFFHLRETDQSIIDLRVQVECVQCVQLWRTASQRDTRVCGPHAKTCKGNACFMRQCKHCPVYQYMSGCVDLTPWQIADLEEGQVQFNVCSIAIFDVR</sequence>
<gene>
    <name evidence="1" type="ORF">ANCCAN_24262</name>
</gene>
<dbReference type="EMBL" id="JOJR01001712">
    <property type="protein sequence ID" value="RCN29972.1"/>
    <property type="molecule type" value="Genomic_DNA"/>
</dbReference>
<evidence type="ECO:0000313" key="2">
    <source>
        <dbReference type="Proteomes" id="UP000252519"/>
    </source>
</evidence>
<keyword evidence="2" id="KW-1185">Reference proteome</keyword>
<evidence type="ECO:0000313" key="1">
    <source>
        <dbReference type="EMBL" id="RCN29972.1"/>
    </source>
</evidence>
<dbReference type="Proteomes" id="UP000252519">
    <property type="component" value="Unassembled WGS sequence"/>
</dbReference>
<protein>
    <submittedName>
        <fullName evidence="1">Uncharacterized protein</fullName>
    </submittedName>
</protein>
<comment type="caution">
    <text evidence="1">The sequence shown here is derived from an EMBL/GenBank/DDBJ whole genome shotgun (WGS) entry which is preliminary data.</text>
</comment>
<name>A0A368FD33_ANCCA</name>
<dbReference type="AlphaFoldDB" id="A0A368FD33"/>
<accession>A0A368FD33</accession>
<proteinExistence type="predicted"/>
<reference evidence="1 2" key="1">
    <citation type="submission" date="2014-10" db="EMBL/GenBank/DDBJ databases">
        <title>Draft genome of the hookworm Ancylostoma caninum.</title>
        <authorList>
            <person name="Mitreva M."/>
        </authorList>
    </citation>
    <scope>NUCLEOTIDE SEQUENCE [LARGE SCALE GENOMIC DNA]</scope>
    <source>
        <strain evidence="1 2">Baltimore</strain>
    </source>
</reference>
<dbReference type="STRING" id="29170.A0A368FD33"/>
<dbReference type="OrthoDB" id="5781490at2759"/>
<organism evidence="1 2">
    <name type="scientific">Ancylostoma caninum</name>
    <name type="common">Dog hookworm</name>
    <dbReference type="NCBI Taxonomy" id="29170"/>
    <lineage>
        <taxon>Eukaryota</taxon>
        <taxon>Metazoa</taxon>
        <taxon>Ecdysozoa</taxon>
        <taxon>Nematoda</taxon>
        <taxon>Chromadorea</taxon>
        <taxon>Rhabditida</taxon>
        <taxon>Rhabditina</taxon>
        <taxon>Rhabditomorpha</taxon>
        <taxon>Strongyloidea</taxon>
        <taxon>Ancylostomatidae</taxon>
        <taxon>Ancylostomatinae</taxon>
        <taxon>Ancylostoma</taxon>
    </lineage>
</organism>